<evidence type="ECO:0000256" key="4">
    <source>
        <dbReference type="ARBA" id="ARBA00022475"/>
    </source>
</evidence>
<dbReference type="Pfam" id="PF12693">
    <property type="entry name" value="GspL_C"/>
    <property type="match status" value="1"/>
</dbReference>
<keyword evidence="8" id="KW-1133">Transmembrane helix</keyword>
<feature type="region of interest" description="Disordered" evidence="10">
    <location>
        <begin position="372"/>
        <end position="391"/>
    </location>
</feature>
<sequence length="391" mass="41696">MNRLRIALSPLNELTGDTTVAFVRLDRAGRVTESGHSALSALTRGRKSSGVECYLHPLDSVLTGIDLPPLSGSRLKAAVICAAQGLMLGNSDQMHIAHSVRDPQGRVVVGWLPKAALARLTELLSQIRLPLRGLYPAPFGLPVPVEGQVSAGLLDEHWLLRHSLDHAVVQPCHEDGLAERLVSGGEVCWIGTNAAADAQSLSAEQALSGVAPGWSLHAGLGHTGGQASSWTPALFCCVLAIAVWTSGLNLYAAREAAQGQALKAGMTQRVKQAFPELPVILNPLQQARQQLAARQGGAESDPSQRFTQLMHQAAEGMPFLSGSVHSLTFSGNRLQLQMLEETPQVPVDSTWQDSLKQVGLGVSRQDRLWTLSPLAESTSAESDEAKGDDHE</sequence>
<gene>
    <name evidence="12" type="ORF">JTJ32_04740</name>
</gene>
<evidence type="ECO:0000256" key="5">
    <source>
        <dbReference type="ARBA" id="ARBA00022519"/>
    </source>
</evidence>
<keyword evidence="7" id="KW-0653">Protein transport</keyword>
<keyword evidence="13" id="KW-1185">Reference proteome</keyword>
<dbReference type="EMBL" id="JAFFZW010000002">
    <property type="protein sequence ID" value="MBP0944638.1"/>
    <property type="molecule type" value="Genomic_DNA"/>
</dbReference>
<keyword evidence="3" id="KW-0813">Transport</keyword>
<proteinExistence type="inferred from homology"/>
<evidence type="ECO:0000256" key="1">
    <source>
        <dbReference type="ARBA" id="ARBA00004533"/>
    </source>
</evidence>
<dbReference type="NCBIfam" id="TIGR01709">
    <property type="entry name" value="typeII_sec_gspL"/>
    <property type="match status" value="1"/>
</dbReference>
<evidence type="ECO:0000256" key="10">
    <source>
        <dbReference type="SAM" id="MobiDB-lite"/>
    </source>
</evidence>
<evidence type="ECO:0000256" key="8">
    <source>
        <dbReference type="ARBA" id="ARBA00022989"/>
    </source>
</evidence>
<comment type="subcellular location">
    <subcellularLocation>
        <location evidence="1">Cell inner membrane</location>
    </subcellularLocation>
</comment>
<dbReference type="InterPro" id="IPR007812">
    <property type="entry name" value="T2SS_protein-GspL"/>
</dbReference>
<evidence type="ECO:0000256" key="9">
    <source>
        <dbReference type="ARBA" id="ARBA00023136"/>
    </source>
</evidence>
<name>A0ABS4C1X4_9PSED</name>
<keyword evidence="6" id="KW-0812">Transmembrane</keyword>
<dbReference type="InterPro" id="IPR043129">
    <property type="entry name" value="ATPase_NBD"/>
</dbReference>
<dbReference type="Proteomes" id="UP000673197">
    <property type="component" value="Unassembled WGS sequence"/>
</dbReference>
<organism evidence="12 13">
    <name type="scientific">Pseudomonas alliivorans</name>
    <dbReference type="NCBI Taxonomy" id="2810613"/>
    <lineage>
        <taxon>Bacteria</taxon>
        <taxon>Pseudomonadati</taxon>
        <taxon>Pseudomonadota</taxon>
        <taxon>Gammaproteobacteria</taxon>
        <taxon>Pseudomonadales</taxon>
        <taxon>Pseudomonadaceae</taxon>
        <taxon>Pseudomonas</taxon>
    </lineage>
</organism>
<comment type="similarity">
    <text evidence="2">Belongs to the GSP L family.</text>
</comment>
<evidence type="ECO:0000256" key="6">
    <source>
        <dbReference type="ARBA" id="ARBA00022692"/>
    </source>
</evidence>
<evidence type="ECO:0000256" key="2">
    <source>
        <dbReference type="ARBA" id="ARBA00005318"/>
    </source>
</evidence>
<evidence type="ECO:0000259" key="11">
    <source>
        <dbReference type="Pfam" id="PF12693"/>
    </source>
</evidence>
<feature type="domain" description="GspL periplasmic" evidence="11">
    <location>
        <begin position="228"/>
        <end position="338"/>
    </location>
</feature>
<evidence type="ECO:0000256" key="3">
    <source>
        <dbReference type="ARBA" id="ARBA00022448"/>
    </source>
</evidence>
<evidence type="ECO:0000313" key="12">
    <source>
        <dbReference type="EMBL" id="MBP0944638.1"/>
    </source>
</evidence>
<dbReference type="RefSeq" id="WP_210041154.1">
    <property type="nucleotide sequence ID" value="NZ_JAFFZW010000002.1"/>
</dbReference>
<evidence type="ECO:0000313" key="13">
    <source>
        <dbReference type="Proteomes" id="UP000673197"/>
    </source>
</evidence>
<evidence type="ECO:0000256" key="7">
    <source>
        <dbReference type="ARBA" id="ARBA00022927"/>
    </source>
</evidence>
<dbReference type="InterPro" id="IPR025691">
    <property type="entry name" value="GspL_pp_dom"/>
</dbReference>
<keyword evidence="5" id="KW-0997">Cell inner membrane</keyword>
<keyword evidence="9" id="KW-0472">Membrane</keyword>
<comment type="caution">
    <text evidence="12">The sequence shown here is derived from an EMBL/GenBank/DDBJ whole genome shotgun (WGS) entry which is preliminary data.</text>
</comment>
<reference evidence="12 13" key="1">
    <citation type="journal article" date="2022" name="Syst. Appl. Microbiol.">
        <title>Pseudomonas alliivorans sp. nov., a plant-pathogenic bacterium isolated from onion foliage in Georgia, USA.</title>
        <authorList>
            <person name="Zhao M."/>
            <person name="Tyson C."/>
            <person name="Chen H.C."/>
            <person name="Paudel S."/>
            <person name="Gitaitis R."/>
            <person name="Kvitko B."/>
            <person name="Dutta B."/>
        </authorList>
    </citation>
    <scope>NUCLEOTIDE SEQUENCE [LARGE SCALE GENOMIC DNA]</scope>
    <source>
        <strain evidence="12 13">20GA0068</strain>
    </source>
</reference>
<accession>A0ABS4C1X4</accession>
<dbReference type="SUPFAM" id="SSF53067">
    <property type="entry name" value="Actin-like ATPase domain"/>
    <property type="match status" value="1"/>
</dbReference>
<dbReference type="Gene3D" id="3.30.420.380">
    <property type="match status" value="1"/>
</dbReference>
<protein>
    <submittedName>
        <fullName evidence="12">Type II secretion system protein GspL</fullName>
    </submittedName>
</protein>
<keyword evidence="4" id="KW-1003">Cell membrane</keyword>